<protein>
    <submittedName>
        <fullName evidence="1">Uncharacterized protein</fullName>
    </submittedName>
</protein>
<sequence>MPVASGQLPVKSRDFRYLLWQCRNPSKHYNILNAYFTSPSEDSDTLRTGSALTSS</sequence>
<gene>
    <name evidence="1" type="ORF">SBA1_340027</name>
</gene>
<dbReference type="Proteomes" id="UP000238701">
    <property type="component" value="Unassembled WGS sequence"/>
</dbReference>
<proteinExistence type="predicted"/>
<dbReference type="EMBL" id="OMOD01000127">
    <property type="protein sequence ID" value="SPF40986.1"/>
    <property type="molecule type" value="Genomic_DNA"/>
</dbReference>
<reference evidence="2" key="1">
    <citation type="submission" date="2018-02" db="EMBL/GenBank/DDBJ databases">
        <authorList>
            <person name="Hausmann B."/>
        </authorList>
    </citation>
    <scope>NUCLEOTIDE SEQUENCE [LARGE SCALE GENOMIC DNA]</scope>
    <source>
        <strain evidence="2">Peat soil MAG SbA1</strain>
    </source>
</reference>
<evidence type="ECO:0000313" key="2">
    <source>
        <dbReference type="Proteomes" id="UP000238701"/>
    </source>
</evidence>
<organism evidence="1 2">
    <name type="scientific">Candidatus Sulfotelmatobacter kueseliae</name>
    <dbReference type="NCBI Taxonomy" id="2042962"/>
    <lineage>
        <taxon>Bacteria</taxon>
        <taxon>Pseudomonadati</taxon>
        <taxon>Acidobacteriota</taxon>
        <taxon>Terriglobia</taxon>
        <taxon>Terriglobales</taxon>
        <taxon>Candidatus Korobacteraceae</taxon>
        <taxon>Candidatus Sulfotelmatobacter</taxon>
    </lineage>
</organism>
<name>A0A2U3KMW6_9BACT</name>
<dbReference type="AlphaFoldDB" id="A0A2U3KMW6"/>
<accession>A0A2U3KMW6</accession>
<evidence type="ECO:0000313" key="1">
    <source>
        <dbReference type="EMBL" id="SPF40986.1"/>
    </source>
</evidence>